<feature type="signal peptide" evidence="2">
    <location>
        <begin position="1"/>
        <end position="23"/>
    </location>
</feature>
<evidence type="ECO:0000313" key="3">
    <source>
        <dbReference type="EMBL" id="MBB4622044.1"/>
    </source>
</evidence>
<dbReference type="EMBL" id="JACHOC010000003">
    <property type="protein sequence ID" value="MBB4622044.1"/>
    <property type="molecule type" value="Genomic_DNA"/>
</dbReference>
<reference evidence="3 4" key="1">
    <citation type="submission" date="2020-08" db="EMBL/GenBank/DDBJ databases">
        <title>Genomic Encyclopedia of Type Strains, Phase IV (KMG-IV): sequencing the most valuable type-strain genomes for metagenomic binning, comparative biology and taxonomic classification.</title>
        <authorList>
            <person name="Goeker M."/>
        </authorList>
    </citation>
    <scope>NUCLEOTIDE SEQUENCE [LARGE SCALE GENOMIC DNA]</scope>
    <source>
        <strain evidence="3 4">DSM 102983</strain>
    </source>
</reference>
<gene>
    <name evidence="3" type="ORF">GGQ57_001941</name>
</gene>
<dbReference type="RefSeq" id="WP_122353217.1">
    <property type="nucleotide sequence ID" value="NZ_BMPB01000001.1"/>
</dbReference>
<keyword evidence="1" id="KW-0175">Coiled coil</keyword>
<dbReference type="SUPFAM" id="SSF48452">
    <property type="entry name" value="TPR-like"/>
    <property type="match status" value="1"/>
</dbReference>
<sequence length="554" mass="63282">MKKIKYYILGALASMAALSSCDADFTKINKNPDTVYEVDPEVFLYQIENVMCNAGETWADSYACRLRWMQYCAGIWGYSTTNFTECAGFSGSLYSNYVNAGKYARHIPYYVKTNMPEQEAAYSDLTEVARILLITKGIQASDVYGSLVYTDGWGTRNGNVEILEPTFQTQEELLTTWNQELKEAANKLATSSNQVTFKNYDLAYSGDMSKWVKAANAVRMRIALRLLKQKPAEAKAIAQEVLSSGNIFSSIDDSFILYFDNYWTTQGDWHSVIDMDRASAAFMAYLLKYNDPRKRLFFQINNLTPENVAAFNAKETTTPAQVIPTHLGRWTGGSVSYDKWATDSCRTSRYLDDIDMRPMNRPQTRLWKGAQDNGSAGGWIPLVTYADFCFMASEFTLEGVANSKTAQQWYEEGVKASLRQWSKIADYCKINDYEAVTESEIEAFLKQDGIAWNSAMAKEQIYCQTWVEHFKNNSESWAMYKRTNYPSTTSTLVTWEPINVYGELQQVPRRKKFTMPADGSANYANQVKRLEDMQKESNFGRLDSEFGRIWWDKE</sequence>
<evidence type="ECO:0000256" key="2">
    <source>
        <dbReference type="SAM" id="SignalP"/>
    </source>
</evidence>
<evidence type="ECO:0000256" key="1">
    <source>
        <dbReference type="SAM" id="Coils"/>
    </source>
</evidence>
<dbReference type="Proteomes" id="UP000533637">
    <property type="component" value="Unassembled WGS sequence"/>
</dbReference>
<dbReference type="Pfam" id="PF12771">
    <property type="entry name" value="SusD-like_2"/>
    <property type="match status" value="1"/>
</dbReference>
<accession>A0ABR6KKK9</accession>
<organism evidence="3 4">
    <name type="scientific">Parabacteroides faecis</name>
    <dbReference type="NCBI Taxonomy" id="1217282"/>
    <lineage>
        <taxon>Bacteria</taxon>
        <taxon>Pseudomonadati</taxon>
        <taxon>Bacteroidota</taxon>
        <taxon>Bacteroidia</taxon>
        <taxon>Bacteroidales</taxon>
        <taxon>Tannerellaceae</taxon>
        <taxon>Parabacteroides</taxon>
    </lineage>
</organism>
<dbReference type="PROSITE" id="PS51257">
    <property type="entry name" value="PROKAR_LIPOPROTEIN"/>
    <property type="match status" value="1"/>
</dbReference>
<dbReference type="Gene3D" id="1.25.40.390">
    <property type="match status" value="1"/>
</dbReference>
<evidence type="ECO:0000313" key="4">
    <source>
        <dbReference type="Proteomes" id="UP000533637"/>
    </source>
</evidence>
<evidence type="ECO:0008006" key="5">
    <source>
        <dbReference type="Google" id="ProtNLM"/>
    </source>
</evidence>
<dbReference type="InterPro" id="IPR041662">
    <property type="entry name" value="SusD-like_2"/>
</dbReference>
<keyword evidence="4" id="KW-1185">Reference proteome</keyword>
<feature type="coiled-coil region" evidence="1">
    <location>
        <begin position="167"/>
        <end position="194"/>
    </location>
</feature>
<dbReference type="InterPro" id="IPR011990">
    <property type="entry name" value="TPR-like_helical_dom_sf"/>
</dbReference>
<name>A0ABR6KKK9_9BACT</name>
<protein>
    <recommendedName>
        <fullName evidence="5">SusD/RagB family nutrient-binding outer membrane lipoprotein</fullName>
    </recommendedName>
</protein>
<feature type="chain" id="PRO_5047405363" description="SusD/RagB family nutrient-binding outer membrane lipoprotein" evidence="2">
    <location>
        <begin position="24"/>
        <end position="554"/>
    </location>
</feature>
<comment type="caution">
    <text evidence="3">The sequence shown here is derived from an EMBL/GenBank/DDBJ whole genome shotgun (WGS) entry which is preliminary data.</text>
</comment>
<proteinExistence type="predicted"/>
<keyword evidence="2" id="KW-0732">Signal</keyword>